<dbReference type="OrthoDB" id="9779910at2"/>
<protein>
    <submittedName>
        <fullName evidence="4">ComF family protein</fullName>
    </submittedName>
</protein>
<evidence type="ECO:0000313" key="4">
    <source>
        <dbReference type="EMBL" id="RST58851.1"/>
    </source>
</evidence>
<dbReference type="RefSeq" id="WP_120116991.1">
    <property type="nucleotide sequence ID" value="NZ_BORI01000001.1"/>
</dbReference>
<comment type="similarity">
    <text evidence="1">Belongs to the ComF/GntX family.</text>
</comment>
<proteinExistence type="inferred from homology"/>
<dbReference type="Gene3D" id="3.40.50.2020">
    <property type="match status" value="1"/>
</dbReference>
<dbReference type="CDD" id="cd06223">
    <property type="entry name" value="PRTases_typeI"/>
    <property type="match status" value="1"/>
</dbReference>
<dbReference type="Proteomes" id="UP000287296">
    <property type="component" value="Unassembled WGS sequence"/>
</dbReference>
<reference evidence="4 5" key="1">
    <citation type="submission" date="2018-12" db="EMBL/GenBank/DDBJ databases">
        <authorList>
            <person name="Sun L."/>
            <person name="Chen Z."/>
        </authorList>
    </citation>
    <scope>NUCLEOTIDE SEQUENCE [LARGE SCALE GENOMIC DNA]</scope>
    <source>
        <strain evidence="4 5">LMG 29736</strain>
    </source>
</reference>
<dbReference type="Pfam" id="PF00156">
    <property type="entry name" value="Pribosyltran"/>
    <property type="match status" value="1"/>
</dbReference>
<evidence type="ECO:0000313" key="5">
    <source>
        <dbReference type="Proteomes" id="UP000287296"/>
    </source>
</evidence>
<evidence type="ECO:0000259" key="3">
    <source>
        <dbReference type="Pfam" id="PF18912"/>
    </source>
</evidence>
<gene>
    <name evidence="4" type="ORF">D5F11_015610</name>
</gene>
<comment type="caution">
    <text evidence="4">The sequence shown here is derived from an EMBL/GenBank/DDBJ whole genome shotgun (WGS) entry which is preliminary data.</text>
</comment>
<dbReference type="Pfam" id="PF18912">
    <property type="entry name" value="DZR_2"/>
    <property type="match status" value="1"/>
</dbReference>
<feature type="domain" description="Phosphoribosyltransferase" evidence="2">
    <location>
        <begin position="141"/>
        <end position="232"/>
    </location>
</feature>
<organism evidence="4 5">
    <name type="scientific">Siminovitchia terrae</name>
    <name type="common">Bacillus terrae</name>
    <dbReference type="NCBI Taxonomy" id="1914933"/>
    <lineage>
        <taxon>Bacteria</taxon>
        <taxon>Bacillati</taxon>
        <taxon>Bacillota</taxon>
        <taxon>Bacilli</taxon>
        <taxon>Bacillales</taxon>
        <taxon>Bacillaceae</taxon>
        <taxon>Siminovitchia</taxon>
    </lineage>
</organism>
<dbReference type="InterPro" id="IPR000836">
    <property type="entry name" value="PRTase_dom"/>
</dbReference>
<dbReference type="InterPro" id="IPR029057">
    <property type="entry name" value="PRTase-like"/>
</dbReference>
<dbReference type="EMBL" id="QYTW02000016">
    <property type="protein sequence ID" value="RST58851.1"/>
    <property type="molecule type" value="Genomic_DNA"/>
</dbReference>
<dbReference type="InterPro" id="IPR051910">
    <property type="entry name" value="ComF/GntX_DNA_util-trans"/>
</dbReference>
<feature type="domain" description="Double zinc ribbon" evidence="3">
    <location>
        <begin position="4"/>
        <end position="69"/>
    </location>
</feature>
<name>A0A429X6G6_SIMTE</name>
<dbReference type="AlphaFoldDB" id="A0A429X6G6"/>
<dbReference type="SUPFAM" id="SSF53271">
    <property type="entry name" value="PRTase-like"/>
    <property type="match status" value="1"/>
</dbReference>
<accession>A0A429X6G6</accession>
<dbReference type="PANTHER" id="PTHR47505:SF1">
    <property type="entry name" value="DNA UTILIZATION PROTEIN YHGH"/>
    <property type="match status" value="1"/>
</dbReference>
<dbReference type="InterPro" id="IPR044005">
    <property type="entry name" value="DZR_2"/>
</dbReference>
<sequence length="233" mass="26772">MNNHCLYCDTVIQEEMSWIKLLFGSPEERLCKTCRGQLAVIKEAICRKCSRPLAGLVSEYIHADICHDCFRWEEDSKWAGILERNVSIYQYNDFLKELLARYKYRGDYVLAKVFSQEIRKAFSETSSDLLVPIPLSRERLLERGFNQAAALAREAGLETFDALHRIHGEKQSKKSREDRIYFKQVFKVNKPVFEKNILLIDDIYTTGSTLHHAAYALKEAGAKSVASLTLARG</sequence>
<evidence type="ECO:0000259" key="2">
    <source>
        <dbReference type="Pfam" id="PF00156"/>
    </source>
</evidence>
<evidence type="ECO:0000256" key="1">
    <source>
        <dbReference type="ARBA" id="ARBA00008007"/>
    </source>
</evidence>
<dbReference type="PANTHER" id="PTHR47505">
    <property type="entry name" value="DNA UTILIZATION PROTEIN YHGH"/>
    <property type="match status" value="1"/>
</dbReference>